<dbReference type="GO" id="GO:0008168">
    <property type="term" value="F:methyltransferase activity"/>
    <property type="evidence" value="ECO:0007669"/>
    <property type="project" value="UniProtKB-KW"/>
</dbReference>
<dbReference type="OrthoDB" id="5418352at2"/>
<dbReference type="InterPro" id="IPR010426">
    <property type="entry name" value="MTTB_MeTrfase"/>
</dbReference>
<dbReference type="KEGG" id="fwa:DCMF_25980"/>
<dbReference type="Gene3D" id="3.20.20.480">
    <property type="entry name" value="Trimethylamine methyltransferase-like"/>
    <property type="match status" value="1"/>
</dbReference>
<organism evidence="4 5">
    <name type="scientific">Formimonas warabiya</name>
    <dbReference type="NCBI Taxonomy" id="1761012"/>
    <lineage>
        <taxon>Bacteria</taxon>
        <taxon>Bacillati</taxon>
        <taxon>Bacillota</taxon>
        <taxon>Clostridia</taxon>
        <taxon>Eubacteriales</taxon>
        <taxon>Peptococcaceae</taxon>
        <taxon>Candidatus Formimonas</taxon>
    </lineage>
</organism>
<dbReference type="AlphaFoldDB" id="A0A3G1KZ21"/>
<comment type="similarity">
    <text evidence="1">Belongs to the trimethylamine methyltransferase family.</text>
</comment>
<reference evidence="4 5" key="1">
    <citation type="submission" date="2016-10" db="EMBL/GenBank/DDBJ databases">
        <title>Complete Genome Sequence of Peptococcaceae strain DCMF.</title>
        <authorList>
            <person name="Edwards R.J."/>
            <person name="Holland S.I."/>
            <person name="Deshpande N.P."/>
            <person name="Wong Y.K."/>
            <person name="Ertan H."/>
            <person name="Manefield M."/>
            <person name="Russell T.L."/>
            <person name="Lee M.J."/>
        </authorList>
    </citation>
    <scope>NUCLEOTIDE SEQUENCE [LARGE SCALE GENOMIC DNA]</scope>
    <source>
        <strain evidence="4 5">DCMF</strain>
    </source>
</reference>
<protein>
    <recommendedName>
        <fullName evidence="6">Trimethylamine methyltransferase</fullName>
    </recommendedName>
</protein>
<gene>
    <name evidence="4" type="ORF">DCMF_25980</name>
</gene>
<proteinExistence type="inferred from homology"/>
<sequence length="488" mass="53858">MSKRRTRTGQYLLAGCNLEFLTKDAIELIHLGSLAVLEKSGFFVEHDQALDIFEENGALVDRHHKMVKIPGYLVEECLRTCPPQVLVAGRDPKDDVHFESNRVHFCPFGIGVGVHDPFTGQYRKAVKEDVANAAKLCDALEEFDMLELVVTPSDVNPKTANLHIYEALMAHTTKPCLTDPEPCLSPYIFRMAEAVAGGKENLKNRPPMCGIVCPQSPLMLHHNLCEGIIAYARRELPMIMEPMTMAGASSPITLAGTLTAHNAEVLACIALAQLTQKGTPVIYGCTSTIFDMKSATSPVGCPELGMIAAASVKIAQNYHIPTWVAGGLTDSKLNDMQAGHEKTLTALLPALAGANMVYGFGMLDTGMTFDFSSLVADNEFIRMMRRILQGIPVTDESLAVDVIQEIGARGSYLMHDHTLSNYRTEQSRISHLERRNREQWLNSGATDYTTRIEEEAKQILRTHQPKPLEESVAQELREIIAEAEKDLL</sequence>
<keyword evidence="5" id="KW-1185">Reference proteome</keyword>
<dbReference type="InterPro" id="IPR038601">
    <property type="entry name" value="MttB-like_sf"/>
</dbReference>
<accession>A0A3G1KZ21</accession>
<evidence type="ECO:0000256" key="3">
    <source>
        <dbReference type="ARBA" id="ARBA00022679"/>
    </source>
</evidence>
<dbReference type="EMBL" id="CP017634">
    <property type="protein sequence ID" value="ATW27743.1"/>
    <property type="molecule type" value="Genomic_DNA"/>
</dbReference>
<keyword evidence="3" id="KW-0808">Transferase</keyword>
<dbReference type="RefSeq" id="WP_148137122.1">
    <property type="nucleotide sequence ID" value="NZ_CP017634.1"/>
</dbReference>
<evidence type="ECO:0000256" key="1">
    <source>
        <dbReference type="ARBA" id="ARBA00007137"/>
    </source>
</evidence>
<name>A0A3G1KZ21_FORW1</name>
<evidence type="ECO:0000313" key="4">
    <source>
        <dbReference type="EMBL" id="ATW27743.1"/>
    </source>
</evidence>
<evidence type="ECO:0000313" key="5">
    <source>
        <dbReference type="Proteomes" id="UP000323521"/>
    </source>
</evidence>
<keyword evidence="2" id="KW-0489">Methyltransferase</keyword>
<evidence type="ECO:0008006" key="6">
    <source>
        <dbReference type="Google" id="ProtNLM"/>
    </source>
</evidence>
<evidence type="ECO:0000256" key="2">
    <source>
        <dbReference type="ARBA" id="ARBA00022603"/>
    </source>
</evidence>
<dbReference type="Pfam" id="PF06253">
    <property type="entry name" value="MTTB"/>
    <property type="match status" value="1"/>
</dbReference>
<dbReference type="GO" id="GO:0015948">
    <property type="term" value="P:methanogenesis"/>
    <property type="evidence" value="ECO:0007669"/>
    <property type="project" value="InterPro"/>
</dbReference>
<dbReference type="Proteomes" id="UP000323521">
    <property type="component" value="Chromosome"/>
</dbReference>
<dbReference type="GO" id="GO:0032259">
    <property type="term" value="P:methylation"/>
    <property type="evidence" value="ECO:0007669"/>
    <property type="project" value="UniProtKB-KW"/>
</dbReference>